<comment type="caution">
    <text evidence="2">The sequence shown here is derived from an EMBL/GenBank/DDBJ whole genome shotgun (WGS) entry which is preliminary data.</text>
</comment>
<dbReference type="EMBL" id="JACHLR010000039">
    <property type="protein sequence ID" value="MBB4860954.1"/>
    <property type="molecule type" value="Genomic_DNA"/>
</dbReference>
<keyword evidence="3" id="KW-1185">Reference proteome</keyword>
<proteinExistence type="predicted"/>
<evidence type="ECO:0000313" key="3">
    <source>
        <dbReference type="Proteomes" id="UP000555448"/>
    </source>
</evidence>
<dbReference type="AlphaFoldDB" id="A0A7W7KDP8"/>
<evidence type="ECO:0000313" key="2">
    <source>
        <dbReference type="EMBL" id="MBB4860954.1"/>
    </source>
</evidence>
<organism evidence="2 3">
    <name type="scientific">Novosphingobium chloroacetimidivorans</name>
    <dbReference type="NCBI Taxonomy" id="1428314"/>
    <lineage>
        <taxon>Bacteria</taxon>
        <taxon>Pseudomonadati</taxon>
        <taxon>Pseudomonadota</taxon>
        <taxon>Alphaproteobacteria</taxon>
        <taxon>Sphingomonadales</taxon>
        <taxon>Sphingomonadaceae</taxon>
        <taxon>Novosphingobium</taxon>
    </lineage>
</organism>
<evidence type="ECO:0000256" key="1">
    <source>
        <dbReference type="SAM" id="MobiDB-lite"/>
    </source>
</evidence>
<sequence length="74" mass="8002">MAAHIRSRPGVTLAQAQSWRLVEHGVELSTGAIWNAASRLGLSLEKALRAAEHHRPDVAARRKLCKSGTALPQP</sequence>
<dbReference type="Proteomes" id="UP000555448">
    <property type="component" value="Unassembled WGS sequence"/>
</dbReference>
<accession>A0A7W7KDP8</accession>
<feature type="region of interest" description="Disordered" evidence="1">
    <location>
        <begin position="53"/>
        <end position="74"/>
    </location>
</feature>
<reference evidence="2 3" key="1">
    <citation type="submission" date="2020-08" db="EMBL/GenBank/DDBJ databases">
        <title>Functional genomics of gut bacteria from endangered species of beetles.</title>
        <authorList>
            <person name="Carlos-Shanley C."/>
        </authorList>
    </citation>
    <scope>NUCLEOTIDE SEQUENCE [LARGE SCALE GENOMIC DNA]</scope>
    <source>
        <strain evidence="2 3">S00245</strain>
    </source>
</reference>
<protein>
    <submittedName>
        <fullName evidence="2">Transposase</fullName>
    </submittedName>
</protein>
<name>A0A7W7KDP8_9SPHN</name>
<gene>
    <name evidence="2" type="ORF">HNO88_004300</name>
</gene>
<dbReference type="RefSeq" id="WP_184250555.1">
    <property type="nucleotide sequence ID" value="NZ_JACHLR010000039.1"/>
</dbReference>